<keyword evidence="17" id="KW-1185">Reference proteome</keyword>
<protein>
    <recommendedName>
        <fullName evidence="15">Ig-like domain-containing protein</fullName>
    </recommendedName>
</protein>
<evidence type="ECO:0000313" key="16">
    <source>
        <dbReference type="EMBL" id="KAL2096347.1"/>
    </source>
</evidence>
<evidence type="ECO:0000256" key="6">
    <source>
        <dbReference type="ARBA" id="ARBA00022989"/>
    </source>
</evidence>
<organism evidence="16 17">
    <name type="scientific">Coilia grayii</name>
    <name type="common">Gray's grenadier anchovy</name>
    <dbReference type="NCBI Taxonomy" id="363190"/>
    <lineage>
        <taxon>Eukaryota</taxon>
        <taxon>Metazoa</taxon>
        <taxon>Chordata</taxon>
        <taxon>Craniata</taxon>
        <taxon>Vertebrata</taxon>
        <taxon>Euteleostomi</taxon>
        <taxon>Actinopterygii</taxon>
        <taxon>Neopterygii</taxon>
        <taxon>Teleostei</taxon>
        <taxon>Clupei</taxon>
        <taxon>Clupeiformes</taxon>
        <taxon>Clupeoidei</taxon>
        <taxon>Engraulidae</taxon>
        <taxon>Coilinae</taxon>
        <taxon>Coilia</taxon>
    </lineage>
</organism>
<evidence type="ECO:0000256" key="1">
    <source>
        <dbReference type="ARBA" id="ARBA00004479"/>
    </source>
</evidence>
<keyword evidence="11" id="KW-0491">MHC II</keyword>
<dbReference type="InterPro" id="IPR036179">
    <property type="entry name" value="Ig-like_dom_sf"/>
</dbReference>
<evidence type="ECO:0000259" key="15">
    <source>
        <dbReference type="PROSITE" id="PS50835"/>
    </source>
</evidence>
<dbReference type="SUPFAM" id="SSF48726">
    <property type="entry name" value="Immunoglobulin"/>
    <property type="match status" value="1"/>
</dbReference>
<dbReference type="SMART" id="SM00407">
    <property type="entry name" value="IGc1"/>
    <property type="match status" value="1"/>
</dbReference>
<dbReference type="Proteomes" id="UP001591681">
    <property type="component" value="Unassembled WGS sequence"/>
</dbReference>
<evidence type="ECO:0000256" key="3">
    <source>
        <dbReference type="ARBA" id="ARBA00022692"/>
    </source>
</evidence>
<evidence type="ECO:0000256" key="14">
    <source>
        <dbReference type="SAM" id="SignalP"/>
    </source>
</evidence>
<proteinExistence type="inferred from homology"/>
<dbReference type="InterPro" id="IPR007110">
    <property type="entry name" value="Ig-like_dom"/>
</dbReference>
<evidence type="ECO:0000256" key="4">
    <source>
        <dbReference type="ARBA" id="ARBA00022729"/>
    </source>
</evidence>
<dbReference type="Pfam" id="PF07654">
    <property type="entry name" value="C1-set"/>
    <property type="match status" value="1"/>
</dbReference>
<dbReference type="Pfam" id="PF00993">
    <property type="entry name" value="MHC_II_alpha"/>
    <property type="match status" value="1"/>
</dbReference>
<evidence type="ECO:0000256" key="12">
    <source>
        <dbReference type="ARBA" id="ARBA00023319"/>
    </source>
</evidence>
<reference evidence="16 17" key="1">
    <citation type="submission" date="2024-09" db="EMBL/GenBank/DDBJ databases">
        <title>A chromosome-level genome assembly of Gray's grenadier anchovy, Coilia grayii.</title>
        <authorList>
            <person name="Fu Z."/>
        </authorList>
    </citation>
    <scope>NUCLEOTIDE SEQUENCE [LARGE SCALE GENOMIC DNA]</scope>
    <source>
        <strain evidence="16">G4</strain>
        <tissue evidence="16">Muscle</tissue>
    </source>
</reference>
<dbReference type="PANTHER" id="PTHR19944:SF86">
    <property type="entry name" value="HLA CLASS II HISTOCOMPATIBILITY ANTIGEN, DR ALPHA CHAIN"/>
    <property type="match status" value="1"/>
</dbReference>
<feature type="domain" description="Ig-like" evidence="15">
    <location>
        <begin position="106"/>
        <end position="200"/>
    </location>
</feature>
<name>A0ABD1KB61_9TELE</name>
<gene>
    <name evidence="16" type="ORF">ACEWY4_008495</name>
</gene>
<dbReference type="InterPro" id="IPR013783">
    <property type="entry name" value="Ig-like_fold"/>
</dbReference>
<dbReference type="InterPro" id="IPR014745">
    <property type="entry name" value="MHC_II_a/b_N"/>
</dbReference>
<feature type="transmembrane region" description="Helical" evidence="13">
    <location>
        <begin position="214"/>
        <end position="237"/>
    </location>
</feature>
<keyword evidence="10" id="KW-0325">Glycoprotein</keyword>
<keyword evidence="8 13" id="KW-0472">Membrane</keyword>
<dbReference type="Gene3D" id="2.60.40.10">
    <property type="entry name" value="Immunoglobulins"/>
    <property type="match status" value="1"/>
</dbReference>
<dbReference type="InterPro" id="IPR050160">
    <property type="entry name" value="MHC/Immunoglobulin"/>
</dbReference>
<comment type="subcellular location">
    <subcellularLocation>
        <location evidence="1">Membrane</location>
        <topology evidence="1">Single-pass type I membrane protein</topology>
    </subcellularLocation>
</comment>
<feature type="signal peptide" evidence="14">
    <location>
        <begin position="1"/>
        <end position="20"/>
    </location>
</feature>
<dbReference type="InterPro" id="IPR001003">
    <property type="entry name" value="MHC_II_a_N"/>
</dbReference>
<evidence type="ECO:0000256" key="2">
    <source>
        <dbReference type="ARBA" id="ARBA00007394"/>
    </source>
</evidence>
<dbReference type="PROSITE" id="PS00290">
    <property type="entry name" value="IG_MHC"/>
    <property type="match status" value="1"/>
</dbReference>
<feature type="chain" id="PRO_5044804953" description="Ig-like domain-containing protein" evidence="14">
    <location>
        <begin position="21"/>
        <end position="258"/>
    </location>
</feature>
<dbReference type="PROSITE" id="PS50835">
    <property type="entry name" value="IG_LIKE"/>
    <property type="match status" value="1"/>
</dbReference>
<keyword evidence="6 13" id="KW-1133">Transmembrane helix</keyword>
<dbReference type="GO" id="GO:0002504">
    <property type="term" value="P:antigen processing and presentation of peptide or polysaccharide antigen via MHC class II"/>
    <property type="evidence" value="ECO:0007669"/>
    <property type="project" value="UniProtKB-KW"/>
</dbReference>
<dbReference type="AlphaFoldDB" id="A0ABD1KB61"/>
<evidence type="ECO:0000313" key="17">
    <source>
        <dbReference type="Proteomes" id="UP001591681"/>
    </source>
</evidence>
<keyword evidence="12" id="KW-0393">Immunoglobulin domain</keyword>
<keyword evidence="7" id="KW-1064">Adaptive immunity</keyword>
<evidence type="ECO:0000256" key="5">
    <source>
        <dbReference type="ARBA" id="ARBA00022859"/>
    </source>
</evidence>
<sequence>MKHYYCEVILLSLILNPTVQFILDGGILAIYSDTSGEEEFDLIINGDEVFYVDFQKKEIISTIPAPADPLIKYDELFGPVYTYAIRQIDVFKKSIRNLKQGFNIPPPAQEAPLSAIYPRNEVELGSANTLICLVARFYPPHVTVTWTRNNKNVTSGVTLSRYYLTEDEYFKVTSTLKITAQEGDIYTCTVQHKALEEPLTREWEVEVSEPSVGPSVFCGVGVALGLLGVATGTFFFFKGTHGNQRSGVQQSLVLTGSY</sequence>
<evidence type="ECO:0000256" key="10">
    <source>
        <dbReference type="ARBA" id="ARBA00023180"/>
    </source>
</evidence>
<evidence type="ECO:0000256" key="9">
    <source>
        <dbReference type="ARBA" id="ARBA00023157"/>
    </source>
</evidence>
<keyword evidence="4 14" id="KW-0732">Signal</keyword>
<dbReference type="GO" id="GO:0002250">
    <property type="term" value="P:adaptive immune response"/>
    <property type="evidence" value="ECO:0007669"/>
    <property type="project" value="UniProtKB-KW"/>
</dbReference>
<dbReference type="InterPro" id="IPR003597">
    <property type="entry name" value="Ig_C1-set"/>
</dbReference>
<keyword evidence="3 13" id="KW-0812">Transmembrane</keyword>
<dbReference type="PANTHER" id="PTHR19944">
    <property type="entry name" value="MHC CLASS II-RELATED"/>
    <property type="match status" value="1"/>
</dbReference>
<dbReference type="InterPro" id="IPR011162">
    <property type="entry name" value="MHC_I/II-like_Ag-recog"/>
</dbReference>
<comment type="caution">
    <text evidence="16">The sequence shown here is derived from an EMBL/GenBank/DDBJ whole genome shotgun (WGS) entry which is preliminary data.</text>
</comment>
<evidence type="ECO:0000256" key="13">
    <source>
        <dbReference type="SAM" id="Phobius"/>
    </source>
</evidence>
<dbReference type="Gene3D" id="3.10.320.10">
    <property type="entry name" value="Class II Histocompatibility Antigen, M Beta Chain, Chain B, domain 1"/>
    <property type="match status" value="1"/>
</dbReference>
<dbReference type="InterPro" id="IPR003006">
    <property type="entry name" value="Ig/MHC_CS"/>
</dbReference>
<evidence type="ECO:0000256" key="8">
    <source>
        <dbReference type="ARBA" id="ARBA00023136"/>
    </source>
</evidence>
<dbReference type="SUPFAM" id="SSF54452">
    <property type="entry name" value="MHC antigen-recognition domain"/>
    <property type="match status" value="1"/>
</dbReference>
<accession>A0ABD1KB61</accession>
<dbReference type="GO" id="GO:0042613">
    <property type="term" value="C:MHC class II protein complex"/>
    <property type="evidence" value="ECO:0007669"/>
    <property type="project" value="UniProtKB-KW"/>
</dbReference>
<keyword evidence="9" id="KW-1015">Disulfide bond</keyword>
<evidence type="ECO:0000256" key="11">
    <source>
        <dbReference type="ARBA" id="ARBA00023182"/>
    </source>
</evidence>
<dbReference type="EMBL" id="JBHFQA010000007">
    <property type="protein sequence ID" value="KAL2096347.1"/>
    <property type="molecule type" value="Genomic_DNA"/>
</dbReference>
<comment type="similarity">
    <text evidence="2">Belongs to the MHC class II family.</text>
</comment>
<evidence type="ECO:0000256" key="7">
    <source>
        <dbReference type="ARBA" id="ARBA00023130"/>
    </source>
</evidence>
<keyword evidence="5" id="KW-0391">Immunity</keyword>